<feature type="domain" description="Aminoglycoside phosphotransferase" evidence="1">
    <location>
        <begin position="77"/>
        <end position="319"/>
    </location>
</feature>
<gene>
    <name evidence="2" type="ORF">HIM_04098</name>
</gene>
<dbReference type="InterPro" id="IPR011009">
    <property type="entry name" value="Kinase-like_dom_sf"/>
</dbReference>
<name>A0A0F8A631_9HYPO</name>
<dbReference type="PANTHER" id="PTHR21310:SF15">
    <property type="entry name" value="AMINOGLYCOSIDE PHOSPHOTRANSFERASE DOMAIN-CONTAINING PROTEIN"/>
    <property type="match status" value="1"/>
</dbReference>
<dbReference type="Proteomes" id="UP000054481">
    <property type="component" value="Unassembled WGS sequence"/>
</dbReference>
<dbReference type="Gene3D" id="3.90.1200.10">
    <property type="match status" value="1"/>
</dbReference>
<sequence length="430" mass="47684">MNSEGFERRHAVVHGILRQYGLQCDEVIPVAYDERCPFPFNNFIYRVVLSSPATAANFTKAGPQPCTQPPATAGVLTLIVRLSNTRAEGLNNSNRVENEVAALHLARNAVAKFDNDLSEIIPAVYAWKASDSQCLDESGFGWIVMECMAGVDLDTQFDGLSQEDKHRVIGSAAKIFAAIQSVKLPPGVNSHGGLTIDEAGKIVSGQATLQEQPDGPWASYEALWLAQFHEKLREADRSGSIKGWHENGVRQRIDLFINAKLCQTIHDHVDTAGLSLIHTDFTMNNMLFDPESKRITALLDFDWAAVTHPAHEFFTSFHDFKGTTRLLDSVSLQRAVLTSDFRRHHDDGEVDEAWELAAAWDEALRQNGAMRPSDIRGINTLENLRHLADLIAPFHLTNPVMVKRLTDEQLGDARAKNERALLEALEALGT</sequence>
<dbReference type="Pfam" id="PF01636">
    <property type="entry name" value="APH"/>
    <property type="match status" value="1"/>
</dbReference>
<evidence type="ECO:0000313" key="2">
    <source>
        <dbReference type="EMBL" id="KJZ76369.1"/>
    </source>
</evidence>
<evidence type="ECO:0000313" key="3">
    <source>
        <dbReference type="Proteomes" id="UP000054481"/>
    </source>
</evidence>
<evidence type="ECO:0000259" key="1">
    <source>
        <dbReference type="Pfam" id="PF01636"/>
    </source>
</evidence>
<keyword evidence="3" id="KW-1185">Reference proteome</keyword>
<dbReference type="InterPro" id="IPR051678">
    <property type="entry name" value="AGP_Transferase"/>
</dbReference>
<dbReference type="OrthoDB" id="2831558at2759"/>
<dbReference type="PANTHER" id="PTHR21310">
    <property type="entry name" value="AMINOGLYCOSIDE PHOSPHOTRANSFERASE-RELATED-RELATED"/>
    <property type="match status" value="1"/>
</dbReference>
<dbReference type="AlphaFoldDB" id="A0A0F8A631"/>
<proteinExistence type="predicted"/>
<reference evidence="2 3" key="1">
    <citation type="journal article" date="2014" name="Genome Biol. Evol.">
        <title>Comparative genomics and transcriptomics analyses reveal divergent lifestyle features of nematode endoparasitic fungus Hirsutella minnesotensis.</title>
        <authorList>
            <person name="Lai Y."/>
            <person name="Liu K."/>
            <person name="Zhang X."/>
            <person name="Zhang X."/>
            <person name="Li K."/>
            <person name="Wang N."/>
            <person name="Shu C."/>
            <person name="Wu Y."/>
            <person name="Wang C."/>
            <person name="Bushley K.E."/>
            <person name="Xiang M."/>
            <person name="Liu X."/>
        </authorList>
    </citation>
    <scope>NUCLEOTIDE SEQUENCE [LARGE SCALE GENOMIC DNA]</scope>
    <source>
        <strain evidence="2 3">3608</strain>
    </source>
</reference>
<dbReference type="EMBL" id="KQ030511">
    <property type="protein sequence ID" value="KJZ76369.1"/>
    <property type="molecule type" value="Genomic_DNA"/>
</dbReference>
<organism evidence="2 3">
    <name type="scientific">Hirsutella minnesotensis 3608</name>
    <dbReference type="NCBI Taxonomy" id="1043627"/>
    <lineage>
        <taxon>Eukaryota</taxon>
        <taxon>Fungi</taxon>
        <taxon>Dikarya</taxon>
        <taxon>Ascomycota</taxon>
        <taxon>Pezizomycotina</taxon>
        <taxon>Sordariomycetes</taxon>
        <taxon>Hypocreomycetidae</taxon>
        <taxon>Hypocreales</taxon>
        <taxon>Ophiocordycipitaceae</taxon>
        <taxon>Hirsutella</taxon>
    </lineage>
</organism>
<accession>A0A0F8A631</accession>
<dbReference type="SUPFAM" id="SSF56112">
    <property type="entry name" value="Protein kinase-like (PK-like)"/>
    <property type="match status" value="1"/>
</dbReference>
<dbReference type="InterPro" id="IPR002575">
    <property type="entry name" value="Aminoglycoside_PTrfase"/>
</dbReference>
<protein>
    <recommendedName>
        <fullName evidence="1">Aminoglycoside phosphotransferase domain-containing protein</fullName>
    </recommendedName>
</protein>